<dbReference type="EMBL" id="CM003378">
    <property type="protein sequence ID" value="KOM49925.1"/>
    <property type="molecule type" value="Genomic_DNA"/>
</dbReference>
<evidence type="ECO:0000313" key="2">
    <source>
        <dbReference type="EMBL" id="KOM49925.1"/>
    </source>
</evidence>
<gene>
    <name evidence="2" type="ORF">LR48_Vigan08g075200</name>
</gene>
<organism evidence="2 3">
    <name type="scientific">Phaseolus angularis</name>
    <name type="common">Azuki bean</name>
    <name type="synonym">Vigna angularis</name>
    <dbReference type="NCBI Taxonomy" id="3914"/>
    <lineage>
        <taxon>Eukaryota</taxon>
        <taxon>Viridiplantae</taxon>
        <taxon>Streptophyta</taxon>
        <taxon>Embryophyta</taxon>
        <taxon>Tracheophyta</taxon>
        <taxon>Spermatophyta</taxon>
        <taxon>Magnoliopsida</taxon>
        <taxon>eudicotyledons</taxon>
        <taxon>Gunneridae</taxon>
        <taxon>Pentapetalae</taxon>
        <taxon>rosids</taxon>
        <taxon>fabids</taxon>
        <taxon>Fabales</taxon>
        <taxon>Fabaceae</taxon>
        <taxon>Papilionoideae</taxon>
        <taxon>50 kb inversion clade</taxon>
        <taxon>NPAAA clade</taxon>
        <taxon>indigoferoid/millettioid clade</taxon>
        <taxon>Phaseoleae</taxon>
        <taxon>Vigna</taxon>
    </lineage>
</organism>
<protein>
    <submittedName>
        <fullName evidence="2">Uncharacterized protein</fullName>
    </submittedName>
</protein>
<dbReference type="Proteomes" id="UP000053144">
    <property type="component" value="Chromosome 8"/>
</dbReference>
<dbReference type="AlphaFoldDB" id="A0A0L9V4D8"/>
<name>A0A0L9V4D8_PHAAN</name>
<evidence type="ECO:0000256" key="1">
    <source>
        <dbReference type="SAM" id="MobiDB-lite"/>
    </source>
</evidence>
<sequence length="258" mass="27706">MVLKTGMVAAEVAVGEKPTDLGGDRRRSLAPMKRKPLVSALDFETAKAGEGSADRKVVVALPDFGCMIVETKEAKSGALVTAAPGDATKADGRTRFGGLGNYGSDVDDEDNEIESSSVPTLAKDAAYQSRIKQPLADTHYVSVNGISQLHEHSRYETNFVNAQIKTMSLPSNDSVSDQLHDDKVTRASDLSHSSKVLPEDLRDNGLDAIQRSHDKFNGFSSKDTSGIPRSELLGNSFGGEKATDAHSGRESRRKSEKK</sequence>
<feature type="region of interest" description="Disordered" evidence="1">
    <location>
        <begin position="213"/>
        <end position="258"/>
    </location>
</feature>
<proteinExistence type="predicted"/>
<dbReference type="Gramene" id="KOM49925">
    <property type="protein sequence ID" value="KOM49925"/>
    <property type="gene ID" value="LR48_Vigan08g075200"/>
</dbReference>
<reference evidence="3" key="1">
    <citation type="journal article" date="2015" name="Proc. Natl. Acad. Sci. U.S.A.">
        <title>Genome sequencing of adzuki bean (Vigna angularis) provides insight into high starch and low fat accumulation and domestication.</title>
        <authorList>
            <person name="Yang K."/>
            <person name="Tian Z."/>
            <person name="Chen C."/>
            <person name="Luo L."/>
            <person name="Zhao B."/>
            <person name="Wang Z."/>
            <person name="Yu L."/>
            <person name="Li Y."/>
            <person name="Sun Y."/>
            <person name="Li W."/>
            <person name="Chen Y."/>
            <person name="Li Y."/>
            <person name="Zhang Y."/>
            <person name="Ai D."/>
            <person name="Zhao J."/>
            <person name="Shang C."/>
            <person name="Ma Y."/>
            <person name="Wu B."/>
            <person name="Wang M."/>
            <person name="Gao L."/>
            <person name="Sun D."/>
            <person name="Zhang P."/>
            <person name="Guo F."/>
            <person name="Wang W."/>
            <person name="Li Y."/>
            <person name="Wang J."/>
            <person name="Varshney R.K."/>
            <person name="Wang J."/>
            <person name="Ling H.Q."/>
            <person name="Wan P."/>
        </authorList>
    </citation>
    <scope>NUCLEOTIDE SEQUENCE</scope>
    <source>
        <strain evidence="3">cv. Jingnong 6</strain>
    </source>
</reference>
<evidence type="ECO:0000313" key="3">
    <source>
        <dbReference type="Proteomes" id="UP000053144"/>
    </source>
</evidence>
<feature type="compositionally biased region" description="Basic and acidic residues" evidence="1">
    <location>
        <begin position="241"/>
        <end position="250"/>
    </location>
</feature>
<accession>A0A0L9V4D8</accession>